<organism evidence="2 3">
    <name type="scientific">Oleoguttula mirabilis</name>
    <dbReference type="NCBI Taxonomy" id="1507867"/>
    <lineage>
        <taxon>Eukaryota</taxon>
        <taxon>Fungi</taxon>
        <taxon>Dikarya</taxon>
        <taxon>Ascomycota</taxon>
        <taxon>Pezizomycotina</taxon>
        <taxon>Dothideomycetes</taxon>
        <taxon>Dothideomycetidae</taxon>
        <taxon>Mycosphaerellales</taxon>
        <taxon>Teratosphaeriaceae</taxon>
        <taxon>Oleoguttula</taxon>
    </lineage>
</organism>
<accession>A0AAV9JRB5</accession>
<proteinExistence type="predicted"/>
<protein>
    <submittedName>
        <fullName evidence="2">Uncharacterized protein</fullName>
    </submittedName>
</protein>
<evidence type="ECO:0000313" key="2">
    <source>
        <dbReference type="EMBL" id="KAK4547079.1"/>
    </source>
</evidence>
<reference evidence="2 3" key="1">
    <citation type="submission" date="2021-11" db="EMBL/GenBank/DDBJ databases">
        <title>Black yeast isolated from Biological Soil Crust.</title>
        <authorList>
            <person name="Kurbessoian T."/>
        </authorList>
    </citation>
    <scope>NUCLEOTIDE SEQUENCE [LARGE SCALE GENOMIC DNA]</scope>
    <source>
        <strain evidence="2 3">CCFEE 5522</strain>
    </source>
</reference>
<feature type="compositionally biased region" description="Basic residues" evidence="1">
    <location>
        <begin position="1"/>
        <end position="12"/>
    </location>
</feature>
<name>A0AAV9JRB5_9PEZI</name>
<feature type="compositionally biased region" description="Basic and acidic residues" evidence="1">
    <location>
        <begin position="42"/>
        <end position="69"/>
    </location>
</feature>
<dbReference type="AlphaFoldDB" id="A0AAV9JRB5"/>
<dbReference type="Proteomes" id="UP001324427">
    <property type="component" value="Unassembled WGS sequence"/>
</dbReference>
<keyword evidence="3" id="KW-1185">Reference proteome</keyword>
<feature type="compositionally biased region" description="Basic and acidic residues" evidence="1">
    <location>
        <begin position="20"/>
        <end position="35"/>
    </location>
</feature>
<feature type="region of interest" description="Disordered" evidence="1">
    <location>
        <begin position="1"/>
        <end position="79"/>
    </location>
</feature>
<evidence type="ECO:0000256" key="1">
    <source>
        <dbReference type="SAM" id="MobiDB-lite"/>
    </source>
</evidence>
<comment type="caution">
    <text evidence="2">The sequence shown here is derived from an EMBL/GenBank/DDBJ whole genome shotgun (WGS) entry which is preliminary data.</text>
</comment>
<gene>
    <name evidence="2" type="ORF">LTR36_001300</name>
</gene>
<evidence type="ECO:0000313" key="3">
    <source>
        <dbReference type="Proteomes" id="UP001324427"/>
    </source>
</evidence>
<sequence>MRRLPRFPRHHSPSPPSRTMKPELVVKREASKELKSTMNMKSDLKLEPTKEDPEPTMKVEAGVKAEQTTKTEPGQEAEPTVKAVLSASERADAFGQNLRSIRSAAAKNVQDAKTIQRLMANFITITTATRGTEKVAEARQAELGAVQVERACHAIVGIVEKIVGSAGETIDLHAQLATMWELCAGACSHANVVDKTAEKVPQVSCG</sequence>
<dbReference type="EMBL" id="JAVFHQ010000012">
    <property type="protein sequence ID" value="KAK4547079.1"/>
    <property type="molecule type" value="Genomic_DNA"/>
</dbReference>